<accession>A0ABQ8L5B0</accession>
<sequence>METAEGPQYFRVKTCWLCMSLDHLVKDCPDFRCYKCEQRGHFAKDCNVVKCPDC</sequence>
<gene>
    <name evidence="3" type="ORF">H4Q32_028893</name>
</gene>
<dbReference type="Gene3D" id="4.10.60.10">
    <property type="entry name" value="Zinc finger, CCHC-type"/>
    <property type="match status" value="1"/>
</dbReference>
<dbReference type="SUPFAM" id="SSF57756">
    <property type="entry name" value="Retrovirus zinc finger-like domains"/>
    <property type="match status" value="1"/>
</dbReference>
<evidence type="ECO:0000313" key="4">
    <source>
        <dbReference type="Proteomes" id="UP000830375"/>
    </source>
</evidence>
<evidence type="ECO:0000256" key="1">
    <source>
        <dbReference type="PROSITE-ProRule" id="PRU00047"/>
    </source>
</evidence>
<reference evidence="3 4" key="1">
    <citation type="submission" date="2022-01" db="EMBL/GenBank/DDBJ databases">
        <title>A high-quality chromosome-level genome assembly of rohu carp, Labeo rohita.</title>
        <authorList>
            <person name="Arick M.A. II"/>
            <person name="Hsu C.-Y."/>
            <person name="Magbanua Z."/>
            <person name="Pechanova O."/>
            <person name="Grover C."/>
            <person name="Miller E."/>
            <person name="Thrash A."/>
            <person name="Ezzel L."/>
            <person name="Alam S."/>
            <person name="Benzie J."/>
            <person name="Hamilton M."/>
            <person name="Karsi A."/>
            <person name="Lawrence M.L."/>
            <person name="Peterson D.G."/>
        </authorList>
    </citation>
    <scope>NUCLEOTIDE SEQUENCE [LARGE SCALE GENOMIC DNA]</scope>
    <source>
        <strain evidence="4">BAU-BD-2019</strain>
        <tissue evidence="3">Blood</tissue>
    </source>
</reference>
<keyword evidence="1" id="KW-0479">Metal-binding</keyword>
<keyword evidence="4" id="KW-1185">Reference proteome</keyword>
<name>A0ABQ8L5B0_LABRO</name>
<protein>
    <recommendedName>
        <fullName evidence="2">CCHC-type domain-containing protein</fullName>
    </recommendedName>
</protein>
<proteinExistence type="predicted"/>
<keyword evidence="1" id="KW-0862">Zinc</keyword>
<dbReference type="PROSITE" id="PS50158">
    <property type="entry name" value="ZF_CCHC"/>
    <property type="match status" value="1"/>
</dbReference>
<dbReference type="Proteomes" id="UP000830375">
    <property type="component" value="Unassembled WGS sequence"/>
</dbReference>
<organism evidence="3 4">
    <name type="scientific">Labeo rohita</name>
    <name type="common">Indian major carp</name>
    <name type="synonym">Cyprinus rohita</name>
    <dbReference type="NCBI Taxonomy" id="84645"/>
    <lineage>
        <taxon>Eukaryota</taxon>
        <taxon>Metazoa</taxon>
        <taxon>Chordata</taxon>
        <taxon>Craniata</taxon>
        <taxon>Vertebrata</taxon>
        <taxon>Euteleostomi</taxon>
        <taxon>Actinopterygii</taxon>
        <taxon>Neopterygii</taxon>
        <taxon>Teleostei</taxon>
        <taxon>Ostariophysi</taxon>
        <taxon>Cypriniformes</taxon>
        <taxon>Cyprinidae</taxon>
        <taxon>Labeoninae</taxon>
        <taxon>Labeonini</taxon>
        <taxon>Labeo</taxon>
    </lineage>
</organism>
<dbReference type="InterPro" id="IPR001878">
    <property type="entry name" value="Znf_CCHC"/>
</dbReference>
<dbReference type="InterPro" id="IPR036875">
    <property type="entry name" value="Znf_CCHC_sf"/>
</dbReference>
<dbReference type="Pfam" id="PF00098">
    <property type="entry name" value="zf-CCHC"/>
    <property type="match status" value="1"/>
</dbReference>
<dbReference type="EMBL" id="JACTAM010002274">
    <property type="protein sequence ID" value="KAI2645376.1"/>
    <property type="molecule type" value="Genomic_DNA"/>
</dbReference>
<dbReference type="SMART" id="SM00343">
    <property type="entry name" value="ZnF_C2HC"/>
    <property type="match status" value="2"/>
</dbReference>
<evidence type="ECO:0000259" key="2">
    <source>
        <dbReference type="PROSITE" id="PS50158"/>
    </source>
</evidence>
<comment type="caution">
    <text evidence="3">The sequence shown here is derived from an EMBL/GenBank/DDBJ whole genome shotgun (WGS) entry which is preliminary data.</text>
</comment>
<evidence type="ECO:0000313" key="3">
    <source>
        <dbReference type="EMBL" id="KAI2645376.1"/>
    </source>
</evidence>
<feature type="domain" description="CCHC-type" evidence="2">
    <location>
        <begin position="32"/>
        <end position="46"/>
    </location>
</feature>
<keyword evidence="1" id="KW-0863">Zinc-finger</keyword>